<dbReference type="InterPro" id="IPR001810">
    <property type="entry name" value="F-box_dom"/>
</dbReference>
<reference evidence="5" key="1">
    <citation type="submission" date="2017-10" db="EMBL/GenBank/DDBJ databases">
        <title>Rapid genome shrinkage in a self-fertile nematode reveals novel sperm competition proteins.</title>
        <authorList>
            <person name="Yin D."/>
            <person name="Schwarz E.M."/>
            <person name="Thomas C.G."/>
            <person name="Felde R.L."/>
            <person name="Korf I.F."/>
            <person name="Cutter A.D."/>
            <person name="Schartner C.M."/>
            <person name="Ralston E.J."/>
            <person name="Meyer B.J."/>
            <person name="Haag E.S."/>
        </authorList>
    </citation>
    <scope>NUCLEOTIDE SEQUENCE [LARGE SCALE GENOMIC DNA]</scope>
    <source>
        <strain evidence="5">JU1422</strain>
    </source>
</reference>
<protein>
    <submittedName>
        <fullName evidence="4">Uncharacterized protein</fullName>
    </submittedName>
</protein>
<dbReference type="EMBL" id="PDUG01000004">
    <property type="protein sequence ID" value="PIC31649.1"/>
    <property type="molecule type" value="Genomic_DNA"/>
</dbReference>
<feature type="compositionally biased region" description="Basic residues" evidence="1">
    <location>
        <begin position="1"/>
        <end position="10"/>
    </location>
</feature>
<feature type="domain" description="F-box" evidence="2">
    <location>
        <begin position="44"/>
        <end position="79"/>
    </location>
</feature>
<feature type="domain" description="Sdz-33 F-box" evidence="3">
    <location>
        <begin position="233"/>
        <end position="288"/>
    </location>
</feature>
<feature type="region of interest" description="Disordered" evidence="1">
    <location>
        <begin position="1"/>
        <end position="33"/>
    </location>
</feature>
<dbReference type="Proteomes" id="UP000230233">
    <property type="component" value="Chromosome IV"/>
</dbReference>
<dbReference type="PANTHER" id="PTHR21503:SF8">
    <property type="entry name" value="F-BOX ASSOCIATED DOMAIN-CONTAINING PROTEIN-RELATED"/>
    <property type="match status" value="1"/>
</dbReference>
<evidence type="ECO:0000259" key="3">
    <source>
        <dbReference type="Pfam" id="PF07735"/>
    </source>
</evidence>
<gene>
    <name evidence="4" type="primary">Cnig_chr_IV.g12276</name>
    <name evidence="4" type="ORF">B9Z55_012276</name>
</gene>
<accession>A0A2G5TWF3</accession>
<dbReference type="Pfam" id="PF07735">
    <property type="entry name" value="FBA_2"/>
    <property type="match status" value="1"/>
</dbReference>
<organism evidence="4 5">
    <name type="scientific">Caenorhabditis nigoni</name>
    <dbReference type="NCBI Taxonomy" id="1611254"/>
    <lineage>
        <taxon>Eukaryota</taxon>
        <taxon>Metazoa</taxon>
        <taxon>Ecdysozoa</taxon>
        <taxon>Nematoda</taxon>
        <taxon>Chromadorea</taxon>
        <taxon>Rhabditida</taxon>
        <taxon>Rhabditina</taxon>
        <taxon>Rhabditomorpha</taxon>
        <taxon>Rhabditoidea</taxon>
        <taxon>Rhabditidae</taxon>
        <taxon>Peloderinae</taxon>
        <taxon>Caenorhabditis</taxon>
    </lineage>
</organism>
<name>A0A2G5TWF3_9PELO</name>
<dbReference type="PANTHER" id="PTHR21503">
    <property type="entry name" value="F-BOX-CONTAINING HYPOTHETICAL PROTEIN C.ELEGANS"/>
    <property type="match status" value="1"/>
</dbReference>
<dbReference type="InterPro" id="IPR012885">
    <property type="entry name" value="F-box_Sdz-33"/>
</dbReference>
<evidence type="ECO:0000256" key="1">
    <source>
        <dbReference type="SAM" id="MobiDB-lite"/>
    </source>
</evidence>
<keyword evidence="5" id="KW-1185">Reference proteome</keyword>
<comment type="caution">
    <text evidence="4">The sequence shown here is derived from an EMBL/GenBank/DDBJ whole genome shotgun (WGS) entry which is preliminary data.</text>
</comment>
<dbReference type="Pfam" id="PF00646">
    <property type="entry name" value="F-box"/>
    <property type="match status" value="1"/>
</dbReference>
<evidence type="ECO:0000313" key="5">
    <source>
        <dbReference type="Proteomes" id="UP000230233"/>
    </source>
</evidence>
<evidence type="ECO:0000259" key="2">
    <source>
        <dbReference type="Pfam" id="PF00646"/>
    </source>
</evidence>
<proteinExistence type="predicted"/>
<dbReference type="AlphaFoldDB" id="A0A2G5TWF3"/>
<evidence type="ECO:0000313" key="4">
    <source>
        <dbReference type="EMBL" id="PIC31649.1"/>
    </source>
</evidence>
<sequence length="377" mass="43662">MKVRQKKGPKAPKMIFRDSETVNPEQTKGKTPKKPKKVQFSLWKLPRVVQFECIENLDVLEIIRFSILSKRAKTISKLVRWNPLNICLSPGSQPVFQSKSSINPGMIWDITYQKREEGYSYTKCITIGPSGVHRSPLIGYENAMETSKQMTEHICEVFRSPISGIEIAEESLIEWLIKIQPTIPCVTIRKNVVTSVETLYRVLNNLDVTEYFHWESIATKKEFQITEPIQSRSIAIYESSWVGLPSILNGTNSIIRLYESKLTVEDINTILKEWQMGFKLRNLEYLRIDICTLLDAEICINRAVKDLNVTLSDGNDGRPTRVKIHDEFTFKLPRVNMVRNLTRSDGMIGSLFYEYKVHQLQNLTRMHVFFQVWSQQP</sequence>